<evidence type="ECO:0000313" key="8">
    <source>
        <dbReference type="Proteomes" id="UP000092993"/>
    </source>
</evidence>
<reference evidence="7 8" key="1">
    <citation type="submission" date="2016-03" db="EMBL/GenBank/DDBJ databases">
        <title>Whole genome sequencing of Grifola frondosa 9006-11.</title>
        <authorList>
            <person name="Min B."/>
            <person name="Park H."/>
            <person name="Kim J.-G."/>
            <person name="Cho H."/>
            <person name="Oh Y.-L."/>
            <person name="Kong W.-S."/>
            <person name="Choi I.-G."/>
        </authorList>
    </citation>
    <scope>NUCLEOTIDE SEQUENCE [LARGE SCALE GENOMIC DNA]</scope>
    <source>
        <strain evidence="7 8">9006-11</strain>
    </source>
</reference>
<comment type="caution">
    <text evidence="7">The sequence shown here is derived from an EMBL/GenBank/DDBJ whole genome shotgun (WGS) entry which is preliminary data.</text>
</comment>
<evidence type="ECO:0000256" key="6">
    <source>
        <dbReference type="RuleBase" id="RU365009"/>
    </source>
</evidence>
<keyword evidence="5 6" id="KW-1015">Disulfide bond</keyword>
<comment type="similarity">
    <text evidence="2 6">Belongs to the fungal hydrophobin family.</text>
</comment>
<keyword evidence="3 6" id="KW-0134">Cell wall</keyword>
<accession>A0A1C7ML79</accession>
<evidence type="ECO:0000256" key="3">
    <source>
        <dbReference type="ARBA" id="ARBA00022512"/>
    </source>
</evidence>
<comment type="subcellular location">
    <subcellularLocation>
        <location evidence="1 6">Secreted</location>
        <location evidence="1 6">Cell wall</location>
    </subcellularLocation>
</comment>
<sequence length="113" mass="11327">MFGNRALFATTSLALLAAAIAQSTTPTQCDFLTSPLLCCQQVVSGDLPILGPILQALGIPLPGAGTEVGLNCSSTNSIEVLLGACATGDVVCCDNNDFGGIIALGCQNVTGLL</sequence>
<protein>
    <recommendedName>
        <fullName evidence="6">Hydrophobin</fullName>
    </recommendedName>
</protein>
<evidence type="ECO:0000256" key="1">
    <source>
        <dbReference type="ARBA" id="ARBA00004191"/>
    </source>
</evidence>
<feature type="chain" id="PRO_5013984679" description="Hydrophobin" evidence="6">
    <location>
        <begin position="22"/>
        <end position="113"/>
    </location>
</feature>
<keyword evidence="6" id="KW-0732">Signal</keyword>
<dbReference type="SMART" id="SM00075">
    <property type="entry name" value="HYDRO"/>
    <property type="match status" value="1"/>
</dbReference>
<keyword evidence="8" id="KW-1185">Reference proteome</keyword>
<dbReference type="OMA" id="DIGINCQ"/>
<feature type="signal peptide" evidence="6">
    <location>
        <begin position="1"/>
        <end position="21"/>
    </location>
</feature>
<dbReference type="EMBL" id="LUGG01000002">
    <property type="protein sequence ID" value="OBZ77621.1"/>
    <property type="molecule type" value="Genomic_DNA"/>
</dbReference>
<evidence type="ECO:0000256" key="2">
    <source>
        <dbReference type="ARBA" id="ARBA00010446"/>
    </source>
</evidence>
<dbReference type="AlphaFoldDB" id="A0A1C7ML79"/>
<dbReference type="Proteomes" id="UP000092993">
    <property type="component" value="Unassembled WGS sequence"/>
</dbReference>
<gene>
    <name evidence="7" type="primary">hypB_0</name>
    <name evidence="7" type="ORF">A0H81_02275</name>
</gene>
<dbReference type="InterPro" id="IPR001338">
    <property type="entry name" value="Class_I_Hydrophobin"/>
</dbReference>
<dbReference type="GO" id="GO:0009277">
    <property type="term" value="C:fungal-type cell wall"/>
    <property type="evidence" value="ECO:0007669"/>
    <property type="project" value="InterPro"/>
</dbReference>
<evidence type="ECO:0000256" key="5">
    <source>
        <dbReference type="ARBA" id="ARBA00023157"/>
    </source>
</evidence>
<evidence type="ECO:0000256" key="4">
    <source>
        <dbReference type="ARBA" id="ARBA00022525"/>
    </source>
</evidence>
<evidence type="ECO:0000313" key="7">
    <source>
        <dbReference type="EMBL" id="OBZ77621.1"/>
    </source>
</evidence>
<organism evidence="7 8">
    <name type="scientific">Grifola frondosa</name>
    <name type="common">Maitake</name>
    <name type="synonym">Polyporus frondosus</name>
    <dbReference type="NCBI Taxonomy" id="5627"/>
    <lineage>
        <taxon>Eukaryota</taxon>
        <taxon>Fungi</taxon>
        <taxon>Dikarya</taxon>
        <taxon>Basidiomycota</taxon>
        <taxon>Agaricomycotina</taxon>
        <taxon>Agaricomycetes</taxon>
        <taxon>Polyporales</taxon>
        <taxon>Grifolaceae</taxon>
        <taxon>Grifola</taxon>
    </lineage>
</organism>
<dbReference type="OrthoDB" id="4225815at2759"/>
<proteinExistence type="inferred from homology"/>
<dbReference type="Pfam" id="PF01185">
    <property type="entry name" value="Hydrophobin"/>
    <property type="match status" value="1"/>
</dbReference>
<keyword evidence="4 6" id="KW-0964">Secreted</keyword>
<name>A0A1C7ML79_GRIFR</name>
<dbReference type="CDD" id="cd23507">
    <property type="entry name" value="hydrophobin_I"/>
    <property type="match status" value="1"/>
</dbReference>
<dbReference type="GO" id="GO:0005199">
    <property type="term" value="F:structural constituent of cell wall"/>
    <property type="evidence" value="ECO:0007669"/>
    <property type="project" value="InterPro"/>
</dbReference>